<organism evidence="1 2">
    <name type="scientific">Citrus sinensis</name>
    <name type="common">Sweet orange</name>
    <name type="synonym">Citrus aurantium var. sinensis</name>
    <dbReference type="NCBI Taxonomy" id="2711"/>
    <lineage>
        <taxon>Eukaryota</taxon>
        <taxon>Viridiplantae</taxon>
        <taxon>Streptophyta</taxon>
        <taxon>Embryophyta</taxon>
        <taxon>Tracheophyta</taxon>
        <taxon>Spermatophyta</taxon>
        <taxon>Magnoliopsida</taxon>
        <taxon>eudicotyledons</taxon>
        <taxon>Gunneridae</taxon>
        <taxon>Pentapetalae</taxon>
        <taxon>rosids</taxon>
        <taxon>malvids</taxon>
        <taxon>Sapindales</taxon>
        <taxon>Rutaceae</taxon>
        <taxon>Aurantioideae</taxon>
        <taxon>Citrus</taxon>
    </lineage>
</organism>
<gene>
    <name evidence="1" type="ORF">CISIN_1g0161872mg</name>
</gene>
<name>A0A067GDT9_CITSI</name>
<keyword evidence="2" id="KW-1185">Reference proteome</keyword>
<evidence type="ECO:0000313" key="2">
    <source>
        <dbReference type="Proteomes" id="UP000027120"/>
    </source>
</evidence>
<dbReference type="EMBL" id="KK784885">
    <property type="protein sequence ID" value="KDO73647.1"/>
    <property type="molecule type" value="Genomic_DNA"/>
</dbReference>
<feature type="non-terminal residue" evidence="1">
    <location>
        <position position="32"/>
    </location>
</feature>
<proteinExistence type="predicted"/>
<dbReference type="Proteomes" id="UP000027120">
    <property type="component" value="Unassembled WGS sequence"/>
</dbReference>
<dbReference type="EMBL" id="KK784885">
    <property type="protein sequence ID" value="KDO73648.1"/>
    <property type="molecule type" value="Genomic_DNA"/>
</dbReference>
<reference evidence="1 2" key="1">
    <citation type="submission" date="2014-04" db="EMBL/GenBank/DDBJ databases">
        <authorList>
            <consortium name="International Citrus Genome Consortium"/>
            <person name="Gmitter F."/>
            <person name="Chen C."/>
            <person name="Farmerie W."/>
            <person name="Harkins T."/>
            <person name="Desany B."/>
            <person name="Mohiuddin M."/>
            <person name="Kodira C."/>
            <person name="Borodovsky M."/>
            <person name="Lomsadze A."/>
            <person name="Burns P."/>
            <person name="Jenkins J."/>
            <person name="Prochnik S."/>
            <person name="Shu S."/>
            <person name="Chapman J."/>
            <person name="Pitluck S."/>
            <person name="Schmutz J."/>
            <person name="Rokhsar D."/>
        </authorList>
    </citation>
    <scope>NUCLEOTIDE SEQUENCE</scope>
</reference>
<accession>A0A067GDT9</accession>
<sequence length="32" mass="3797">MNNPIHNEVEDDQREVFLDESDIIHEVTVDDE</sequence>
<evidence type="ECO:0000313" key="1">
    <source>
        <dbReference type="EMBL" id="KDO73647.1"/>
    </source>
</evidence>
<dbReference type="EMBL" id="KK784885">
    <property type="protein sequence ID" value="KDO73646.1"/>
    <property type="molecule type" value="Genomic_DNA"/>
</dbReference>
<dbReference type="STRING" id="2711.A0A067GDT9"/>
<dbReference type="AlphaFoldDB" id="A0A067GDT9"/>
<protein>
    <submittedName>
        <fullName evidence="1">Uncharacterized protein</fullName>
    </submittedName>
</protein>